<protein>
    <submittedName>
        <fullName evidence="3">DUF485 domain-containing protein</fullName>
    </submittedName>
</protein>
<evidence type="ECO:0000256" key="1">
    <source>
        <dbReference type="SAM" id="MobiDB-lite"/>
    </source>
</evidence>
<keyword evidence="2" id="KW-0812">Transmembrane</keyword>
<accession>A0ABU2UBD0</accession>
<evidence type="ECO:0000313" key="4">
    <source>
        <dbReference type="Proteomes" id="UP001180489"/>
    </source>
</evidence>
<comment type="caution">
    <text evidence="3">The sequence shown here is derived from an EMBL/GenBank/DDBJ whole genome shotgun (WGS) entry which is preliminary data.</text>
</comment>
<organism evidence="3 4">
    <name type="scientific">Streptomyces hintoniae</name>
    <dbReference type="NCBI Taxonomy" id="3075521"/>
    <lineage>
        <taxon>Bacteria</taxon>
        <taxon>Bacillati</taxon>
        <taxon>Actinomycetota</taxon>
        <taxon>Actinomycetes</taxon>
        <taxon>Kitasatosporales</taxon>
        <taxon>Streptomycetaceae</taxon>
        <taxon>Streptomyces</taxon>
    </lineage>
</organism>
<feature type="transmembrane region" description="Helical" evidence="2">
    <location>
        <begin position="101"/>
        <end position="122"/>
    </location>
</feature>
<dbReference type="RefSeq" id="WP_311633677.1">
    <property type="nucleotide sequence ID" value="NZ_JAVRFF010000001.1"/>
</dbReference>
<feature type="transmembrane region" description="Helical" evidence="2">
    <location>
        <begin position="66"/>
        <end position="89"/>
    </location>
</feature>
<sequence>MPHDSSDLPPVLPEQGHPLSPVPARRTPAWSSDGQAEPAPRTAAVHDGPHRTLRLLRRAGRRQRRVAAFIAVAPFALFLVLTVEVPSLMTRPAPGGLPTGLLLALVQLPVTWLAVLLYEWTARRYVDPLARRARGYDRQDAQDTQAAGRPS</sequence>
<name>A0ABU2UBD0_9ACTN</name>
<gene>
    <name evidence="3" type="ORF">RM863_00110</name>
</gene>
<evidence type="ECO:0000256" key="2">
    <source>
        <dbReference type="SAM" id="Phobius"/>
    </source>
</evidence>
<dbReference type="InterPro" id="IPR007436">
    <property type="entry name" value="DUF485"/>
</dbReference>
<dbReference type="EMBL" id="JAVRFF010000001">
    <property type="protein sequence ID" value="MDT0470542.1"/>
    <property type="molecule type" value="Genomic_DNA"/>
</dbReference>
<feature type="region of interest" description="Disordered" evidence="1">
    <location>
        <begin position="1"/>
        <end position="47"/>
    </location>
</feature>
<keyword evidence="2" id="KW-0472">Membrane</keyword>
<dbReference type="Pfam" id="PF04341">
    <property type="entry name" value="DUF485"/>
    <property type="match status" value="1"/>
</dbReference>
<reference evidence="3" key="1">
    <citation type="submission" date="2024-05" db="EMBL/GenBank/DDBJ databases">
        <title>30 novel species of actinomycetes from the DSMZ collection.</title>
        <authorList>
            <person name="Nouioui I."/>
        </authorList>
    </citation>
    <scope>NUCLEOTIDE SEQUENCE</scope>
    <source>
        <strain evidence="3">DSM 41014</strain>
    </source>
</reference>
<proteinExistence type="predicted"/>
<evidence type="ECO:0000313" key="3">
    <source>
        <dbReference type="EMBL" id="MDT0470542.1"/>
    </source>
</evidence>
<keyword evidence="2" id="KW-1133">Transmembrane helix</keyword>
<keyword evidence="4" id="KW-1185">Reference proteome</keyword>
<dbReference type="Proteomes" id="UP001180489">
    <property type="component" value="Unassembled WGS sequence"/>
</dbReference>